<gene>
    <name evidence="3" type="ORF">FEAC_09720</name>
</gene>
<protein>
    <submittedName>
        <fullName evidence="3">2,6-dihydropseudooxynicotine hydrolase</fullName>
        <ecNumber evidence="3">3.7.1.19</ecNumber>
    </submittedName>
</protein>
<evidence type="ECO:0000256" key="1">
    <source>
        <dbReference type="ARBA" id="ARBA00008645"/>
    </source>
</evidence>
<comment type="similarity">
    <text evidence="1">Belongs to the AB hydrolase superfamily.</text>
</comment>
<name>A0A0D8FVG2_9ACTN</name>
<evidence type="ECO:0000256" key="2">
    <source>
        <dbReference type="ARBA" id="ARBA00022801"/>
    </source>
</evidence>
<dbReference type="OrthoDB" id="9765647at2"/>
<accession>A0A0D8FVG2</accession>
<dbReference type="PATRIC" id="fig|1121877.4.peg.1056"/>
<sequence length="353" mass="38879">MPDALVLSAIENWGPRFVTNGVDIADFNRLTSSIERWSDWCKTWSKAGNEHRLLGEEALASGEHLSAGAHLAQAAVYYHFAKFLFVDYPDEMRTAHSLAVECLDKALPYLQPAGERVAIAFENTSLAGILRRPRSSTQVPAVVVLIPGLDSTKEEFRSTEQLFLDRGLATLSIDGPGQGEAEYQLGARGDWEGVGAAILAFIDTRSDLDASRVGVWGVSLGGYYAPRMVSGNPRYRACTALSGPFHLGDDFDHLPELTKRAFMARTKSASIKEARECAETFSLREAASSIRCPLQIIFGAQDRLFSTEGAYQLRRSVSGPVELIMLEQGNHGCSNLSYRHRYLTADWMRAQLA</sequence>
<dbReference type="Pfam" id="PF06500">
    <property type="entry name" value="FrsA-like"/>
    <property type="match status" value="1"/>
</dbReference>
<dbReference type="PANTHER" id="PTHR22946:SF12">
    <property type="entry name" value="CONIDIAL PIGMENT BIOSYNTHESIS PROTEIN AYG1 (AFU_ORTHOLOGUE AFUA_2G17550)"/>
    <property type="match status" value="1"/>
</dbReference>
<dbReference type="InterPro" id="IPR029058">
    <property type="entry name" value="AB_hydrolase_fold"/>
</dbReference>
<dbReference type="InterPro" id="IPR010520">
    <property type="entry name" value="FrsA-like"/>
</dbReference>
<dbReference type="GO" id="GO:0016787">
    <property type="term" value="F:hydrolase activity"/>
    <property type="evidence" value="ECO:0007669"/>
    <property type="project" value="UniProtKB-KW"/>
</dbReference>
<dbReference type="Gene3D" id="3.40.50.1820">
    <property type="entry name" value="alpha/beta hydrolase"/>
    <property type="match status" value="1"/>
</dbReference>
<proteinExistence type="inferred from homology"/>
<dbReference type="EC" id="3.7.1.19" evidence="3"/>
<dbReference type="Proteomes" id="UP000032336">
    <property type="component" value="Unassembled WGS sequence"/>
</dbReference>
<evidence type="ECO:0000313" key="4">
    <source>
        <dbReference type="Proteomes" id="UP000032336"/>
    </source>
</evidence>
<dbReference type="RefSeq" id="WP_035392566.1">
    <property type="nucleotide sequence ID" value="NZ_JXUW01000006.1"/>
</dbReference>
<dbReference type="PANTHER" id="PTHR22946">
    <property type="entry name" value="DIENELACTONE HYDROLASE DOMAIN-CONTAINING PROTEIN-RELATED"/>
    <property type="match status" value="1"/>
</dbReference>
<dbReference type="SUPFAM" id="SSF53474">
    <property type="entry name" value="alpha/beta-Hydrolases"/>
    <property type="match status" value="1"/>
</dbReference>
<dbReference type="Gene3D" id="1.20.1440.110">
    <property type="entry name" value="acylaminoacyl peptidase"/>
    <property type="match status" value="1"/>
</dbReference>
<dbReference type="InterPro" id="IPR050261">
    <property type="entry name" value="FrsA_esterase"/>
</dbReference>
<reference evidence="3 4" key="1">
    <citation type="submission" date="2015-01" db="EMBL/GenBank/DDBJ databases">
        <title>Draft genome of the acidophilic iron oxidizer Ferrimicrobium acidiphilum strain T23.</title>
        <authorList>
            <person name="Poehlein A."/>
            <person name="Eisen S."/>
            <person name="Schloemann M."/>
            <person name="Johnson B.D."/>
            <person name="Daniel R."/>
            <person name="Muehling M."/>
        </authorList>
    </citation>
    <scope>NUCLEOTIDE SEQUENCE [LARGE SCALE GENOMIC DNA]</scope>
    <source>
        <strain evidence="3 4">T23</strain>
    </source>
</reference>
<dbReference type="EMBL" id="JXUW01000006">
    <property type="protein sequence ID" value="KJE77260.1"/>
    <property type="molecule type" value="Genomic_DNA"/>
</dbReference>
<comment type="caution">
    <text evidence="3">The sequence shown here is derived from an EMBL/GenBank/DDBJ whole genome shotgun (WGS) entry which is preliminary data.</text>
</comment>
<keyword evidence="4" id="KW-1185">Reference proteome</keyword>
<evidence type="ECO:0000313" key="3">
    <source>
        <dbReference type="EMBL" id="KJE77260.1"/>
    </source>
</evidence>
<dbReference type="eggNOG" id="COG1073">
    <property type="taxonomic scope" value="Bacteria"/>
</dbReference>
<dbReference type="AlphaFoldDB" id="A0A0D8FVG2"/>
<organism evidence="3 4">
    <name type="scientific">Ferrimicrobium acidiphilum DSM 19497</name>
    <dbReference type="NCBI Taxonomy" id="1121877"/>
    <lineage>
        <taxon>Bacteria</taxon>
        <taxon>Bacillati</taxon>
        <taxon>Actinomycetota</taxon>
        <taxon>Acidimicrobiia</taxon>
        <taxon>Acidimicrobiales</taxon>
        <taxon>Acidimicrobiaceae</taxon>
        <taxon>Ferrimicrobium</taxon>
    </lineage>
</organism>
<dbReference type="GeneID" id="78372236"/>
<keyword evidence="2 3" id="KW-0378">Hydrolase</keyword>
<dbReference type="STRING" id="1121877.FEAC_09720"/>